<evidence type="ECO:0000313" key="3">
    <source>
        <dbReference type="EMBL" id="KAJ3510063.1"/>
    </source>
</evidence>
<reference evidence="3" key="1">
    <citation type="submission" date="2022-07" db="EMBL/GenBank/DDBJ databases">
        <title>Genome Sequence of Agrocybe chaxingu.</title>
        <authorList>
            <person name="Buettner E."/>
        </authorList>
    </citation>
    <scope>NUCLEOTIDE SEQUENCE</scope>
    <source>
        <strain evidence="3">MP-N11</strain>
    </source>
</reference>
<organism evidence="3 4">
    <name type="scientific">Agrocybe chaxingu</name>
    <dbReference type="NCBI Taxonomy" id="84603"/>
    <lineage>
        <taxon>Eukaryota</taxon>
        <taxon>Fungi</taxon>
        <taxon>Dikarya</taxon>
        <taxon>Basidiomycota</taxon>
        <taxon>Agaricomycotina</taxon>
        <taxon>Agaricomycetes</taxon>
        <taxon>Agaricomycetidae</taxon>
        <taxon>Agaricales</taxon>
        <taxon>Agaricineae</taxon>
        <taxon>Strophariaceae</taxon>
        <taxon>Agrocybe</taxon>
    </lineage>
</organism>
<evidence type="ECO:0000256" key="2">
    <source>
        <dbReference type="SAM" id="Phobius"/>
    </source>
</evidence>
<accession>A0A9W8K281</accession>
<feature type="transmembrane region" description="Helical" evidence="2">
    <location>
        <begin position="180"/>
        <end position="200"/>
    </location>
</feature>
<feature type="transmembrane region" description="Helical" evidence="2">
    <location>
        <begin position="146"/>
        <end position="168"/>
    </location>
</feature>
<evidence type="ECO:0000313" key="4">
    <source>
        <dbReference type="Proteomes" id="UP001148786"/>
    </source>
</evidence>
<proteinExistence type="predicted"/>
<keyword evidence="4" id="KW-1185">Reference proteome</keyword>
<feature type="transmembrane region" description="Helical" evidence="2">
    <location>
        <begin position="271"/>
        <end position="292"/>
    </location>
</feature>
<keyword evidence="2" id="KW-0812">Transmembrane</keyword>
<name>A0A9W8K281_9AGAR</name>
<gene>
    <name evidence="3" type="ORF">NLJ89_g4882</name>
</gene>
<feature type="compositionally biased region" description="Low complexity" evidence="1">
    <location>
        <begin position="70"/>
        <end position="83"/>
    </location>
</feature>
<keyword evidence="2" id="KW-0472">Membrane</keyword>
<comment type="caution">
    <text evidence="3">The sequence shown here is derived from an EMBL/GenBank/DDBJ whole genome shotgun (WGS) entry which is preliminary data.</text>
</comment>
<keyword evidence="2" id="KW-1133">Transmembrane helix</keyword>
<feature type="transmembrane region" description="Helical" evidence="2">
    <location>
        <begin position="228"/>
        <end position="251"/>
    </location>
</feature>
<evidence type="ECO:0000256" key="1">
    <source>
        <dbReference type="SAM" id="MobiDB-lite"/>
    </source>
</evidence>
<protein>
    <submittedName>
        <fullName evidence="3">Uncharacterized protein</fullName>
    </submittedName>
</protein>
<sequence>MHGCPSYPLPVRVADSVGTLRRGVAAANAAGIALQTTSNRVGHAAADTHYIFAMSSNDVERNTTPYLVEVQPVTSSGTSSSSSPEERRRRRSRFQFSLPTDLHDALQCFTTLGTSVYCQQHLRHEVDFRDRREGRWKERIDELSELYTFSAALSAIDLGVCIALLQISPVLNNAFPRTCAFSAIIFSAHGLISSGIYIGLRHRLLLSRVEGLWKDASTTPMDPDSSKFWISIATPMAYTAWSYLWFMLAIIRLAWSPAHQDNEIQTQNSDASAYVNGIWVSLLVLFSIFQLWRAIRLLLFPKGT</sequence>
<dbReference type="EMBL" id="JANKHO010000427">
    <property type="protein sequence ID" value="KAJ3510063.1"/>
    <property type="molecule type" value="Genomic_DNA"/>
</dbReference>
<dbReference type="Proteomes" id="UP001148786">
    <property type="component" value="Unassembled WGS sequence"/>
</dbReference>
<feature type="region of interest" description="Disordered" evidence="1">
    <location>
        <begin position="70"/>
        <end position="91"/>
    </location>
</feature>
<dbReference type="AlphaFoldDB" id="A0A9W8K281"/>